<protein>
    <submittedName>
        <fullName evidence="1">Uncharacterized protein</fullName>
    </submittedName>
</protein>
<dbReference type="Proteomes" id="UP000011778">
    <property type="component" value="Unassembled WGS sequence"/>
</dbReference>
<proteinExistence type="predicted"/>
<evidence type="ECO:0000313" key="1">
    <source>
        <dbReference type="EMBL" id="EMG24103.1"/>
    </source>
</evidence>
<comment type="caution">
    <text evidence="1">The sequence shown here is derived from an EMBL/GenBank/DDBJ whole genome shotgun (WGS) entry which is preliminary data.</text>
</comment>
<organism evidence="1 2">
    <name type="scientific">Leptospira interrogans serovar Copenhageni str. LT2050</name>
    <dbReference type="NCBI Taxonomy" id="1001598"/>
    <lineage>
        <taxon>Bacteria</taxon>
        <taxon>Pseudomonadati</taxon>
        <taxon>Spirochaetota</taxon>
        <taxon>Spirochaetia</taxon>
        <taxon>Leptospirales</taxon>
        <taxon>Leptospiraceae</taxon>
        <taxon>Leptospira</taxon>
    </lineage>
</organism>
<name>M3ISH2_LEPIT</name>
<dbReference type="SUPFAM" id="SSF53474">
    <property type="entry name" value="alpha/beta-Hydrolases"/>
    <property type="match status" value="1"/>
</dbReference>
<evidence type="ECO:0000313" key="2">
    <source>
        <dbReference type="Proteomes" id="UP000011778"/>
    </source>
</evidence>
<gene>
    <name evidence="1" type="ORF">LEP1GSC150_5509</name>
</gene>
<dbReference type="AlphaFoldDB" id="M3ISH2"/>
<dbReference type="InterPro" id="IPR029058">
    <property type="entry name" value="AB_hydrolase_fold"/>
</dbReference>
<sequence length="41" mass="4600">MDSATGLRKVAPKIREDYRVLIPDIPGFGKVNFPILNICIK</sequence>
<accession>M3ISH2</accession>
<reference evidence="1 2" key="1">
    <citation type="submission" date="2013-02" db="EMBL/GenBank/DDBJ databases">
        <authorList>
            <person name="Harkins D.M."/>
            <person name="Durkin A.S."/>
            <person name="Brinkac L.M."/>
            <person name="Haft D.H."/>
            <person name="Selengut J.D."/>
            <person name="Sanka R."/>
            <person name="DePew J."/>
            <person name="Purushe J."/>
            <person name="Tulsiani S.M."/>
            <person name="Graham G.C."/>
            <person name="Burns M.-A."/>
            <person name="Dohnt M.F."/>
            <person name="Smythe L.D."/>
            <person name="McKay D.B."/>
            <person name="Craig S.B."/>
            <person name="Vinetz J.M."/>
            <person name="Sutton G.G."/>
            <person name="Nierman W.C."/>
            <person name="Fouts D.E."/>
        </authorList>
    </citation>
    <scope>NUCLEOTIDE SEQUENCE [LARGE SCALE GENOMIC DNA]</scope>
    <source>
        <strain evidence="1 2">LT2050</strain>
    </source>
</reference>
<dbReference type="EMBL" id="AFMD02000027">
    <property type="protein sequence ID" value="EMG24103.1"/>
    <property type="molecule type" value="Genomic_DNA"/>
</dbReference>